<dbReference type="GO" id="GO:0043022">
    <property type="term" value="F:ribosome binding"/>
    <property type="evidence" value="ECO:0007669"/>
    <property type="project" value="TreeGrafter"/>
</dbReference>
<organism evidence="5 6">
    <name type="scientific">Staphylotrichum longicolle</name>
    <dbReference type="NCBI Taxonomy" id="669026"/>
    <lineage>
        <taxon>Eukaryota</taxon>
        <taxon>Fungi</taxon>
        <taxon>Dikarya</taxon>
        <taxon>Ascomycota</taxon>
        <taxon>Pezizomycotina</taxon>
        <taxon>Sordariomycetes</taxon>
        <taxon>Sordariomycetidae</taxon>
        <taxon>Sordariales</taxon>
        <taxon>Chaetomiaceae</taxon>
        <taxon>Staphylotrichum</taxon>
    </lineage>
</organism>
<dbReference type="InterPro" id="IPR036788">
    <property type="entry name" value="T_IF-3_C_sf"/>
</dbReference>
<dbReference type="AlphaFoldDB" id="A0AAD4EXA1"/>
<comment type="similarity">
    <text evidence="1">Belongs to the IF-3 family.</text>
</comment>
<dbReference type="PANTHER" id="PTHR10938:SF0">
    <property type="entry name" value="TRANSLATION INITIATION FACTOR IF-3, MITOCHONDRIAL"/>
    <property type="match status" value="1"/>
</dbReference>
<dbReference type="GO" id="GO:0032790">
    <property type="term" value="P:ribosome disassembly"/>
    <property type="evidence" value="ECO:0007669"/>
    <property type="project" value="TreeGrafter"/>
</dbReference>
<evidence type="ECO:0000256" key="2">
    <source>
        <dbReference type="ARBA" id="ARBA00022540"/>
    </source>
</evidence>
<reference evidence="5" key="1">
    <citation type="submission" date="2023-02" db="EMBL/GenBank/DDBJ databases">
        <authorList>
            <person name="Palmer J.M."/>
        </authorList>
    </citation>
    <scope>NUCLEOTIDE SEQUENCE</scope>
    <source>
        <strain evidence="5">FW57</strain>
    </source>
</reference>
<dbReference type="GO" id="GO:0070124">
    <property type="term" value="P:mitochondrial translational initiation"/>
    <property type="evidence" value="ECO:0007669"/>
    <property type="project" value="TreeGrafter"/>
</dbReference>
<dbReference type="InterPro" id="IPR001288">
    <property type="entry name" value="Translation_initiation_fac_3"/>
</dbReference>
<keyword evidence="2" id="KW-0396">Initiation factor</keyword>
<keyword evidence="3" id="KW-0648">Protein biosynthesis</keyword>
<dbReference type="GO" id="GO:0005739">
    <property type="term" value="C:mitochondrion"/>
    <property type="evidence" value="ECO:0007669"/>
    <property type="project" value="TreeGrafter"/>
</dbReference>
<sequence length="295" mass="32217">MRTSQCLFNSAIALRKVFISNAVALEAPSQLQRLLLPALTIPIQPSPPFSPSSTPRRPFSATHVTQLKYRRGDTKAASSGSAQKDRMRNYEIAFPWILVRDESGALGEPVRTVQVLKSLNLERKSLILLTVPRNDDTYKGPQYPICRIIDRAAEKAEQADKDALRKKTAKIVTKEMELNWAIAPHDLRTKMAQLTKFLSKGYQVRVTLLNLKKRNKRRATMDEAKVALQAVLDAIAEVPGAKETRAREGHLGETLILLLHAPTGSAADASASATASTTDTPAASAAAAEADVNEA</sequence>
<feature type="compositionally biased region" description="Low complexity" evidence="4">
    <location>
        <begin position="268"/>
        <end position="288"/>
    </location>
</feature>
<comment type="caution">
    <text evidence="5">The sequence shown here is derived from an EMBL/GenBank/DDBJ whole genome shotgun (WGS) entry which is preliminary data.</text>
</comment>
<feature type="region of interest" description="Disordered" evidence="4">
    <location>
        <begin position="268"/>
        <end position="295"/>
    </location>
</feature>
<evidence type="ECO:0000313" key="5">
    <source>
        <dbReference type="EMBL" id="KAG7288984.1"/>
    </source>
</evidence>
<dbReference type="Gene3D" id="3.30.110.10">
    <property type="entry name" value="Translation initiation factor 3 (IF-3), C-terminal domain"/>
    <property type="match status" value="1"/>
</dbReference>
<accession>A0AAD4EXA1</accession>
<protein>
    <recommendedName>
        <fullName evidence="7">Translation initiation factor IF-3</fullName>
    </recommendedName>
</protein>
<dbReference type="PANTHER" id="PTHR10938">
    <property type="entry name" value="TRANSLATION INITIATION FACTOR IF-3"/>
    <property type="match status" value="1"/>
</dbReference>
<evidence type="ECO:0000256" key="3">
    <source>
        <dbReference type="ARBA" id="ARBA00022917"/>
    </source>
</evidence>
<name>A0AAD4EXA1_9PEZI</name>
<evidence type="ECO:0000256" key="1">
    <source>
        <dbReference type="ARBA" id="ARBA00005439"/>
    </source>
</evidence>
<evidence type="ECO:0000313" key="6">
    <source>
        <dbReference type="Proteomes" id="UP001197093"/>
    </source>
</evidence>
<dbReference type="SUPFAM" id="SSF55200">
    <property type="entry name" value="Translation initiation factor IF3, C-terminal domain"/>
    <property type="match status" value="1"/>
</dbReference>
<keyword evidence="6" id="KW-1185">Reference proteome</keyword>
<dbReference type="GO" id="GO:0003743">
    <property type="term" value="F:translation initiation factor activity"/>
    <property type="evidence" value="ECO:0007669"/>
    <property type="project" value="UniProtKB-KW"/>
</dbReference>
<evidence type="ECO:0000256" key="4">
    <source>
        <dbReference type="SAM" id="MobiDB-lite"/>
    </source>
</evidence>
<gene>
    <name evidence="5" type="ORF">NEMBOFW57_005344</name>
</gene>
<evidence type="ECO:0008006" key="7">
    <source>
        <dbReference type="Google" id="ProtNLM"/>
    </source>
</evidence>
<dbReference type="Proteomes" id="UP001197093">
    <property type="component" value="Unassembled WGS sequence"/>
</dbReference>
<dbReference type="EMBL" id="JAHCVI010000002">
    <property type="protein sequence ID" value="KAG7288984.1"/>
    <property type="molecule type" value="Genomic_DNA"/>
</dbReference>
<proteinExistence type="inferred from homology"/>